<dbReference type="AlphaFoldDB" id="A0A7W8HWL8"/>
<dbReference type="RefSeq" id="WP_183252042.1">
    <property type="nucleotide sequence ID" value="NZ_BAAAFF010000004.1"/>
</dbReference>
<keyword evidence="1" id="KW-0812">Transmembrane</keyword>
<dbReference type="EMBL" id="JACHFZ010000001">
    <property type="protein sequence ID" value="MBB5291024.1"/>
    <property type="molecule type" value="Genomic_DNA"/>
</dbReference>
<organism evidence="2 3">
    <name type="scientific">Brevundimonas basaltis</name>
    <dbReference type="NCBI Taxonomy" id="472166"/>
    <lineage>
        <taxon>Bacteria</taxon>
        <taxon>Pseudomonadati</taxon>
        <taxon>Pseudomonadota</taxon>
        <taxon>Alphaproteobacteria</taxon>
        <taxon>Caulobacterales</taxon>
        <taxon>Caulobacteraceae</taxon>
        <taxon>Brevundimonas</taxon>
    </lineage>
</organism>
<keyword evidence="1" id="KW-0472">Membrane</keyword>
<protein>
    <submittedName>
        <fullName evidence="2">Uncharacterized protein</fullName>
    </submittedName>
</protein>
<proteinExistence type="predicted"/>
<feature type="transmembrane region" description="Helical" evidence="1">
    <location>
        <begin position="16"/>
        <end position="34"/>
    </location>
</feature>
<comment type="caution">
    <text evidence="2">The sequence shown here is derived from an EMBL/GenBank/DDBJ whole genome shotgun (WGS) entry which is preliminary data.</text>
</comment>
<keyword evidence="3" id="KW-1185">Reference proteome</keyword>
<evidence type="ECO:0000313" key="3">
    <source>
        <dbReference type="Proteomes" id="UP000566663"/>
    </source>
</evidence>
<name>A0A7W8HWL8_9CAUL</name>
<evidence type="ECO:0000256" key="1">
    <source>
        <dbReference type="SAM" id="Phobius"/>
    </source>
</evidence>
<evidence type="ECO:0000313" key="2">
    <source>
        <dbReference type="EMBL" id="MBB5291024.1"/>
    </source>
</evidence>
<reference evidence="2 3" key="1">
    <citation type="submission" date="2020-08" db="EMBL/GenBank/DDBJ databases">
        <title>Genomic Encyclopedia of Type Strains, Phase IV (KMG-IV): sequencing the most valuable type-strain genomes for metagenomic binning, comparative biology and taxonomic classification.</title>
        <authorList>
            <person name="Goeker M."/>
        </authorList>
    </citation>
    <scope>NUCLEOTIDE SEQUENCE [LARGE SCALE GENOMIC DNA]</scope>
    <source>
        <strain evidence="2 3">DSM 25335</strain>
    </source>
</reference>
<accession>A0A7W8HWL8</accession>
<sequence>MGNSQQGAFTAEERKGALWALLIAGVIAFLALLFQQSTQPSLGPWGADQASVAMPDVLDAQPIASTL</sequence>
<keyword evidence="1" id="KW-1133">Transmembrane helix</keyword>
<gene>
    <name evidence="2" type="ORF">HNQ67_000520</name>
</gene>
<dbReference type="Proteomes" id="UP000566663">
    <property type="component" value="Unassembled WGS sequence"/>
</dbReference>